<organism evidence="2 3">
    <name type="scientific">Trinickia dinghuensis</name>
    <dbReference type="NCBI Taxonomy" id="2291023"/>
    <lineage>
        <taxon>Bacteria</taxon>
        <taxon>Pseudomonadati</taxon>
        <taxon>Pseudomonadota</taxon>
        <taxon>Betaproteobacteria</taxon>
        <taxon>Burkholderiales</taxon>
        <taxon>Burkholderiaceae</taxon>
        <taxon>Trinickia</taxon>
    </lineage>
</organism>
<evidence type="ECO:0000313" key="3">
    <source>
        <dbReference type="Proteomes" id="UP000256838"/>
    </source>
</evidence>
<feature type="domain" description="N-acetyltransferase" evidence="1">
    <location>
        <begin position="102"/>
        <end position="232"/>
    </location>
</feature>
<dbReference type="AlphaFoldDB" id="A0A3D8JYG7"/>
<reference evidence="2 3" key="1">
    <citation type="submission" date="2018-08" db="EMBL/GenBank/DDBJ databases">
        <title>Paraburkholderia sp. DHOM06 isolated from forest soil.</title>
        <authorList>
            <person name="Gao Z.-H."/>
            <person name="Qiu L.-H."/>
        </authorList>
    </citation>
    <scope>NUCLEOTIDE SEQUENCE [LARGE SCALE GENOMIC DNA]</scope>
    <source>
        <strain evidence="2 3">DHOM06</strain>
    </source>
</reference>
<dbReference type="Proteomes" id="UP000256838">
    <property type="component" value="Unassembled WGS sequence"/>
</dbReference>
<keyword evidence="3" id="KW-1185">Reference proteome</keyword>
<accession>A0A3D8JYG7</accession>
<dbReference type="EMBL" id="QRGA01000009">
    <property type="protein sequence ID" value="RDU97696.1"/>
    <property type="molecule type" value="Genomic_DNA"/>
</dbReference>
<dbReference type="RefSeq" id="WP_115534885.1">
    <property type="nucleotide sequence ID" value="NZ_QRGA01000009.1"/>
</dbReference>
<dbReference type="InterPro" id="IPR013653">
    <property type="entry name" value="GCN5-like_dom"/>
</dbReference>
<dbReference type="InterPro" id="IPR016181">
    <property type="entry name" value="Acyl_CoA_acyltransferase"/>
</dbReference>
<dbReference type="OrthoDB" id="9796919at2"/>
<name>A0A3D8JYG7_9BURK</name>
<gene>
    <name evidence="2" type="ORF">DWV00_17680</name>
</gene>
<evidence type="ECO:0000313" key="2">
    <source>
        <dbReference type="EMBL" id="RDU97696.1"/>
    </source>
</evidence>
<evidence type="ECO:0000259" key="1">
    <source>
        <dbReference type="PROSITE" id="PS51186"/>
    </source>
</evidence>
<dbReference type="Gene3D" id="3.40.630.30">
    <property type="match status" value="1"/>
</dbReference>
<dbReference type="InterPro" id="IPR000182">
    <property type="entry name" value="GNAT_dom"/>
</dbReference>
<comment type="caution">
    <text evidence="2">The sequence shown here is derived from an EMBL/GenBank/DDBJ whole genome shotgun (WGS) entry which is preliminary data.</text>
</comment>
<dbReference type="GO" id="GO:0016747">
    <property type="term" value="F:acyltransferase activity, transferring groups other than amino-acyl groups"/>
    <property type="evidence" value="ECO:0007669"/>
    <property type="project" value="InterPro"/>
</dbReference>
<keyword evidence="2" id="KW-0808">Transferase</keyword>
<protein>
    <submittedName>
        <fullName evidence="2">GNAT family N-acetyltransferase</fullName>
    </submittedName>
</protein>
<dbReference type="PROSITE" id="PS51186">
    <property type="entry name" value="GNAT"/>
    <property type="match status" value="1"/>
</dbReference>
<dbReference type="Pfam" id="PF08445">
    <property type="entry name" value="FR47"/>
    <property type="match status" value="1"/>
</dbReference>
<dbReference type="SUPFAM" id="SSF55729">
    <property type="entry name" value="Acyl-CoA N-acyltransferases (Nat)"/>
    <property type="match status" value="1"/>
</dbReference>
<dbReference type="CDD" id="cd04301">
    <property type="entry name" value="NAT_SF"/>
    <property type="match status" value="1"/>
</dbReference>
<sequence>MAHQDRSLLDNPAWFSLTTRHAHLAQGAGLARRYDPAVAPFAGVESPVREAFQALGQLIGPNESVAVLALADIPSVEGIRAEQIFTLLQMVCPEPGGAIDDRDVVRLSSDNASEMLDLAQRAKPGPFSIRTVETGNYIGIRDGGSLIAMAGERMSLAGHVEISAVCVDDNYRGRGIAARLMNVLRKEIQSRGDMPILHVLGDNMPAIGLYRRLGFEDRQSFRLFRIMRDDADAQPESLHS</sequence>
<proteinExistence type="predicted"/>